<evidence type="ECO:0000313" key="3">
    <source>
        <dbReference type="Proteomes" id="UP001201273"/>
    </source>
</evidence>
<protein>
    <submittedName>
        <fullName evidence="2">Uncharacterized protein</fullName>
    </submittedName>
</protein>
<dbReference type="EMBL" id="JAIMJA010000013">
    <property type="protein sequence ID" value="MCE2595810.1"/>
    <property type="molecule type" value="Genomic_DNA"/>
</dbReference>
<accession>A0ABS8WBE6</accession>
<feature type="transmembrane region" description="Helical" evidence="1">
    <location>
        <begin position="83"/>
        <end position="108"/>
    </location>
</feature>
<feature type="transmembrane region" description="Helical" evidence="1">
    <location>
        <begin position="12"/>
        <end position="32"/>
    </location>
</feature>
<feature type="transmembrane region" description="Helical" evidence="1">
    <location>
        <begin position="44"/>
        <end position="62"/>
    </location>
</feature>
<dbReference type="RefSeq" id="WP_233053474.1">
    <property type="nucleotide sequence ID" value="NZ_JAIMJA010000013.1"/>
</dbReference>
<keyword evidence="1" id="KW-1133">Transmembrane helix</keyword>
<sequence>MLTIPMIKASLISFAISATLMFGLSFLHWYWANSAPLNELLFNYALVGFLLGGIMFTSYFTGQDVDRNFKMEFSWWPQPKNSPIAGHSMAIMGGPMMLAAAAIILGLYQIDF</sequence>
<evidence type="ECO:0000256" key="1">
    <source>
        <dbReference type="SAM" id="Phobius"/>
    </source>
</evidence>
<evidence type="ECO:0000313" key="2">
    <source>
        <dbReference type="EMBL" id="MCE2595810.1"/>
    </source>
</evidence>
<name>A0ABS8WBE6_9GAMM</name>
<reference evidence="2 3" key="1">
    <citation type="journal article" date="2022" name="Environ. Microbiol. Rep.">
        <title>Eco-phylogenetic analyses reveal divergent evolution of vitamin B12 metabolism in the marine bacterial family 'Psychromonadaceae'.</title>
        <authorList>
            <person name="Jin X."/>
            <person name="Yang Y."/>
            <person name="Cao H."/>
            <person name="Gao B."/>
            <person name="Zhao Z."/>
        </authorList>
    </citation>
    <scope>NUCLEOTIDE SEQUENCE [LARGE SCALE GENOMIC DNA]</scope>
    <source>
        <strain evidence="2 3">MKS20</strain>
    </source>
</reference>
<comment type="caution">
    <text evidence="2">The sequence shown here is derived from an EMBL/GenBank/DDBJ whole genome shotgun (WGS) entry which is preliminary data.</text>
</comment>
<keyword evidence="3" id="KW-1185">Reference proteome</keyword>
<keyword evidence="1" id="KW-0472">Membrane</keyword>
<keyword evidence="1" id="KW-0812">Transmembrane</keyword>
<proteinExistence type="predicted"/>
<gene>
    <name evidence="2" type="ORF">K6Y31_13440</name>
</gene>
<dbReference type="Proteomes" id="UP001201273">
    <property type="component" value="Unassembled WGS sequence"/>
</dbReference>
<organism evidence="2 3">
    <name type="scientific">Motilimonas cestriensis</name>
    <dbReference type="NCBI Taxonomy" id="2742685"/>
    <lineage>
        <taxon>Bacteria</taxon>
        <taxon>Pseudomonadati</taxon>
        <taxon>Pseudomonadota</taxon>
        <taxon>Gammaproteobacteria</taxon>
        <taxon>Alteromonadales</taxon>
        <taxon>Alteromonadales genera incertae sedis</taxon>
        <taxon>Motilimonas</taxon>
    </lineage>
</organism>